<feature type="transmembrane region" description="Helical" evidence="2">
    <location>
        <begin position="67"/>
        <end position="85"/>
    </location>
</feature>
<keyword evidence="2" id="KW-0472">Membrane</keyword>
<feature type="compositionally biased region" description="Low complexity" evidence="1">
    <location>
        <begin position="155"/>
        <end position="167"/>
    </location>
</feature>
<name>A0ABS4VSZ5_9PSEU</name>
<keyword evidence="2" id="KW-0812">Transmembrane</keyword>
<keyword evidence="4" id="KW-1185">Reference proteome</keyword>
<accession>A0ABS4VSZ5</accession>
<feature type="transmembrane region" description="Helical" evidence="2">
    <location>
        <begin position="6"/>
        <end position="23"/>
    </location>
</feature>
<dbReference type="RefSeq" id="WP_210027149.1">
    <property type="nucleotide sequence ID" value="NZ_JAGINU010000001.1"/>
</dbReference>
<evidence type="ECO:0000313" key="3">
    <source>
        <dbReference type="EMBL" id="MBP2367052.1"/>
    </source>
</evidence>
<evidence type="ECO:0000313" key="4">
    <source>
        <dbReference type="Proteomes" id="UP001519295"/>
    </source>
</evidence>
<comment type="caution">
    <text evidence="3">The sequence shown here is derived from an EMBL/GenBank/DDBJ whole genome shotgun (WGS) entry which is preliminary data.</text>
</comment>
<sequence>MDLRRVSGYVALGLLALYLLWALSRTAPQLRKGNRDRRVRTQLMLIRVAAVALAALFVATVHFWATAWWQVALAVPVALVVAMLLRRAHRRLTGPPRHRAPLAQRVRRTGHFQIIREAGDPAPHRHAAGDTPTGTVPFVVPGADTAAPPAPADPRPSAAPGDATPGGPDDPDLPSTR</sequence>
<dbReference type="Proteomes" id="UP001519295">
    <property type="component" value="Unassembled WGS sequence"/>
</dbReference>
<reference evidence="3 4" key="1">
    <citation type="submission" date="2021-03" db="EMBL/GenBank/DDBJ databases">
        <title>Sequencing the genomes of 1000 actinobacteria strains.</title>
        <authorList>
            <person name="Klenk H.-P."/>
        </authorList>
    </citation>
    <scope>NUCLEOTIDE SEQUENCE [LARGE SCALE GENOMIC DNA]</scope>
    <source>
        <strain evidence="3 4">DSM 45256</strain>
    </source>
</reference>
<feature type="transmembrane region" description="Helical" evidence="2">
    <location>
        <begin position="44"/>
        <end position="61"/>
    </location>
</feature>
<feature type="region of interest" description="Disordered" evidence="1">
    <location>
        <begin position="117"/>
        <end position="177"/>
    </location>
</feature>
<proteinExistence type="predicted"/>
<organism evidence="3 4">
    <name type="scientific">Pseudonocardia parietis</name>
    <dbReference type="NCBI Taxonomy" id="570936"/>
    <lineage>
        <taxon>Bacteria</taxon>
        <taxon>Bacillati</taxon>
        <taxon>Actinomycetota</taxon>
        <taxon>Actinomycetes</taxon>
        <taxon>Pseudonocardiales</taxon>
        <taxon>Pseudonocardiaceae</taxon>
        <taxon>Pseudonocardia</taxon>
    </lineage>
</organism>
<keyword evidence="2" id="KW-1133">Transmembrane helix</keyword>
<protein>
    <submittedName>
        <fullName evidence="3">Uncharacterized protein</fullName>
    </submittedName>
</protein>
<evidence type="ECO:0000256" key="2">
    <source>
        <dbReference type="SAM" id="Phobius"/>
    </source>
</evidence>
<gene>
    <name evidence="3" type="ORF">JOF36_002748</name>
</gene>
<dbReference type="EMBL" id="JAGINU010000001">
    <property type="protein sequence ID" value="MBP2367052.1"/>
    <property type="molecule type" value="Genomic_DNA"/>
</dbReference>
<evidence type="ECO:0000256" key="1">
    <source>
        <dbReference type="SAM" id="MobiDB-lite"/>
    </source>
</evidence>